<evidence type="ECO:0000313" key="2">
    <source>
        <dbReference type="Proteomes" id="UP000299102"/>
    </source>
</evidence>
<keyword evidence="2" id="KW-1185">Reference proteome</keyword>
<name>A0A4C1W1W6_EUMVA</name>
<gene>
    <name evidence="1" type="ORF">EVAR_23506_1</name>
</gene>
<dbReference type="Proteomes" id="UP000299102">
    <property type="component" value="Unassembled WGS sequence"/>
</dbReference>
<accession>A0A4C1W1W6</accession>
<dbReference type="AlphaFoldDB" id="A0A4C1W1W6"/>
<comment type="caution">
    <text evidence="1">The sequence shown here is derived from an EMBL/GenBank/DDBJ whole genome shotgun (WGS) entry which is preliminary data.</text>
</comment>
<protein>
    <submittedName>
        <fullName evidence="1">Uncharacterized protein</fullName>
    </submittedName>
</protein>
<sequence>MQYLRIASPILSKSRNRIHHLRPRENNEQHTKGSTRGCNTPIVCGPCAEESVYGRRGARRGRPPQLVYDFREHIQPWRRDDTKTHRHWSFDPAAASCREAFPLQLCDE</sequence>
<organism evidence="1 2">
    <name type="scientific">Eumeta variegata</name>
    <name type="common">Bagworm moth</name>
    <name type="synonym">Eumeta japonica</name>
    <dbReference type="NCBI Taxonomy" id="151549"/>
    <lineage>
        <taxon>Eukaryota</taxon>
        <taxon>Metazoa</taxon>
        <taxon>Ecdysozoa</taxon>
        <taxon>Arthropoda</taxon>
        <taxon>Hexapoda</taxon>
        <taxon>Insecta</taxon>
        <taxon>Pterygota</taxon>
        <taxon>Neoptera</taxon>
        <taxon>Endopterygota</taxon>
        <taxon>Lepidoptera</taxon>
        <taxon>Glossata</taxon>
        <taxon>Ditrysia</taxon>
        <taxon>Tineoidea</taxon>
        <taxon>Psychidae</taxon>
        <taxon>Oiketicinae</taxon>
        <taxon>Eumeta</taxon>
    </lineage>
</organism>
<evidence type="ECO:0000313" key="1">
    <source>
        <dbReference type="EMBL" id="GBP45033.1"/>
    </source>
</evidence>
<reference evidence="1 2" key="1">
    <citation type="journal article" date="2019" name="Commun. Biol.">
        <title>The bagworm genome reveals a unique fibroin gene that provides high tensile strength.</title>
        <authorList>
            <person name="Kono N."/>
            <person name="Nakamura H."/>
            <person name="Ohtoshi R."/>
            <person name="Tomita M."/>
            <person name="Numata K."/>
            <person name="Arakawa K."/>
        </authorList>
    </citation>
    <scope>NUCLEOTIDE SEQUENCE [LARGE SCALE GENOMIC DNA]</scope>
</reference>
<dbReference type="EMBL" id="BGZK01000463">
    <property type="protein sequence ID" value="GBP45033.1"/>
    <property type="molecule type" value="Genomic_DNA"/>
</dbReference>
<proteinExistence type="predicted"/>